<proteinExistence type="predicted"/>
<dbReference type="PIRSF" id="PIRSF000136">
    <property type="entry name" value="LGO_GLO"/>
    <property type="match status" value="1"/>
</dbReference>
<dbReference type="InterPro" id="IPR016167">
    <property type="entry name" value="FAD-bd_PCMH_sub1"/>
</dbReference>
<dbReference type="SUPFAM" id="SSF56176">
    <property type="entry name" value="FAD-binding/transporter-associated domain-like"/>
    <property type="match status" value="1"/>
</dbReference>
<dbReference type="Proteomes" id="UP000250557">
    <property type="component" value="Chromosome"/>
</dbReference>
<dbReference type="InterPro" id="IPR016171">
    <property type="entry name" value="Vanillyl_alc_oxidase_C-sub2"/>
</dbReference>
<dbReference type="InterPro" id="IPR016169">
    <property type="entry name" value="FAD-bd_PCMH_sub2"/>
</dbReference>
<dbReference type="Pfam" id="PF04030">
    <property type="entry name" value="ALO"/>
    <property type="match status" value="1"/>
</dbReference>
<dbReference type="InterPro" id="IPR007173">
    <property type="entry name" value="ALO_C"/>
</dbReference>
<dbReference type="GO" id="GO:0071949">
    <property type="term" value="F:FAD binding"/>
    <property type="evidence" value="ECO:0007669"/>
    <property type="project" value="InterPro"/>
</dbReference>
<keyword evidence="2" id="KW-0560">Oxidoreductase</keyword>
<evidence type="ECO:0000256" key="2">
    <source>
        <dbReference type="ARBA" id="ARBA00023002"/>
    </source>
</evidence>
<dbReference type="Gene3D" id="3.30.465.10">
    <property type="match status" value="1"/>
</dbReference>
<dbReference type="Proteomes" id="UP000663940">
    <property type="component" value="Chromosome"/>
</dbReference>
<dbReference type="InterPro" id="IPR006094">
    <property type="entry name" value="Oxid_FAD_bind_N"/>
</dbReference>
<dbReference type="AlphaFoldDB" id="A0AAE6JFA7"/>
<dbReference type="GO" id="GO:0080049">
    <property type="term" value="F:L-gulono-1,4-lactone dehydrogenase activity"/>
    <property type="evidence" value="ECO:0007669"/>
    <property type="project" value="TreeGrafter"/>
</dbReference>
<sequence>MKRKTFIQLSTTLMASPLLSSFESFAQQPRLQNWSGNLTYSTGNVFYPKSVEEVQQLIKKHDKIKALGTRHCFNNIADSKDNLLSTRDLNKVVSIDRQNHTVTVEGGIKYGELAPHLDKEGFALHNLASLPHISVAGSITTATHGSGVKNGNLSSAVVGLEIVKADGSIVHLSKAKDSIKLNAAVVGLGALGVITKVTLQIQPTYMMKQHVFTGLPMSELKQHFEKIVSAGYSVSLFTDWQSDHINEVWIKSRMGTDKDENLKEFYGAKAATKNLHPIIGLSAENCTEQMGVPGPWYERLPHFKMGFTPSSGKELQSEFFVPFDHAVEAIEAVARLRKQIGPHLFITEIRTIAADDLWMSPAHNQKSVAIHFTWKQETDAVLKLLPQIERELSPFKARPHWGKIFTIPAKTLAARYEKMDAFKALAAEYDPHGKFRNQFLANELYTS</sequence>
<evidence type="ECO:0000313" key="5">
    <source>
        <dbReference type="EMBL" id="QEM04496.1"/>
    </source>
</evidence>
<evidence type="ECO:0000313" key="6">
    <source>
        <dbReference type="EMBL" id="QTE53006.1"/>
    </source>
</evidence>
<reference evidence="6 8" key="2">
    <citation type="submission" date="2021-03" db="EMBL/GenBank/DDBJ databases">
        <title>Mucilaginibacter strains isolated from gold and copper mining confer multi heavy-metal resistance.</title>
        <authorList>
            <person name="Li Y."/>
        </authorList>
    </citation>
    <scope>NUCLEOTIDE SEQUENCE [LARGE SCALE GENOMIC DNA]</scope>
    <source>
        <strain evidence="6 8">P2-4</strain>
    </source>
</reference>
<dbReference type="InterPro" id="IPR036318">
    <property type="entry name" value="FAD-bd_PCMH-like_sf"/>
</dbReference>
<gene>
    <name evidence="5" type="ORF">DIU31_013610</name>
    <name evidence="6" type="ORF">J3L21_13955</name>
</gene>
<accession>A0AAE6JFA7</accession>
<evidence type="ECO:0000259" key="4">
    <source>
        <dbReference type="PROSITE" id="PS51387"/>
    </source>
</evidence>
<evidence type="ECO:0000256" key="3">
    <source>
        <dbReference type="SAM" id="SignalP"/>
    </source>
</evidence>
<feature type="domain" description="FAD-binding PCMH-type" evidence="4">
    <location>
        <begin position="38"/>
        <end position="204"/>
    </location>
</feature>
<dbReference type="Gene3D" id="3.30.70.2530">
    <property type="match status" value="1"/>
</dbReference>
<dbReference type="InterPro" id="IPR016166">
    <property type="entry name" value="FAD-bd_PCMH"/>
</dbReference>
<organism evidence="5 7">
    <name type="scientific">Mucilaginibacter rubeus</name>
    <dbReference type="NCBI Taxonomy" id="2027860"/>
    <lineage>
        <taxon>Bacteria</taxon>
        <taxon>Pseudomonadati</taxon>
        <taxon>Bacteroidota</taxon>
        <taxon>Sphingobacteriia</taxon>
        <taxon>Sphingobacteriales</taxon>
        <taxon>Sphingobacteriaceae</taxon>
        <taxon>Mucilaginibacter</taxon>
    </lineage>
</organism>
<keyword evidence="3" id="KW-0732">Signal</keyword>
<reference evidence="5 7" key="1">
    <citation type="submission" date="2019-08" db="EMBL/GenBank/DDBJ databases">
        <title>Comparative genome analysis confer to the adaptation heavy metal polluted environment.</title>
        <authorList>
            <person name="Li Y."/>
        </authorList>
    </citation>
    <scope>NUCLEOTIDE SEQUENCE [LARGE SCALE GENOMIC DNA]</scope>
    <source>
        <strain evidence="5 7">P2</strain>
    </source>
</reference>
<evidence type="ECO:0000256" key="1">
    <source>
        <dbReference type="ARBA" id="ARBA00022827"/>
    </source>
</evidence>
<dbReference type="Gene3D" id="3.30.43.10">
    <property type="entry name" value="Uridine Diphospho-n-acetylenolpyruvylglucosamine Reductase, domain 2"/>
    <property type="match status" value="1"/>
</dbReference>
<dbReference type="Gene3D" id="3.30.70.2520">
    <property type="match status" value="1"/>
</dbReference>
<dbReference type="GO" id="GO:0003885">
    <property type="term" value="F:D-arabinono-1,4-lactone oxidase activity"/>
    <property type="evidence" value="ECO:0007669"/>
    <property type="project" value="InterPro"/>
</dbReference>
<dbReference type="InterPro" id="IPR010031">
    <property type="entry name" value="FAD_lactone_oxidase-like"/>
</dbReference>
<name>A0AAE6JFA7_9SPHI</name>
<feature type="signal peptide" evidence="3">
    <location>
        <begin position="1"/>
        <end position="26"/>
    </location>
</feature>
<dbReference type="EMBL" id="CP071880">
    <property type="protein sequence ID" value="QTE53006.1"/>
    <property type="molecule type" value="Genomic_DNA"/>
</dbReference>
<dbReference type="RefSeq" id="WP_112655343.1">
    <property type="nucleotide sequence ID" value="NZ_CP043451.1"/>
</dbReference>
<dbReference type="PROSITE" id="PS51387">
    <property type="entry name" value="FAD_PCMH"/>
    <property type="match status" value="1"/>
</dbReference>
<feature type="chain" id="PRO_5042130009" evidence="3">
    <location>
        <begin position="27"/>
        <end position="447"/>
    </location>
</feature>
<dbReference type="EMBL" id="CP043451">
    <property type="protein sequence ID" value="QEM04496.1"/>
    <property type="molecule type" value="Genomic_DNA"/>
</dbReference>
<protein>
    <submittedName>
        <fullName evidence="5">FAD-binding protein</fullName>
    </submittedName>
</protein>
<dbReference type="Gene3D" id="1.10.45.10">
    <property type="entry name" value="Vanillyl-alcohol Oxidase, Chain A, domain 4"/>
    <property type="match status" value="1"/>
</dbReference>
<dbReference type="PANTHER" id="PTHR43762">
    <property type="entry name" value="L-GULONOLACTONE OXIDASE"/>
    <property type="match status" value="1"/>
</dbReference>
<dbReference type="PANTHER" id="PTHR43762:SF1">
    <property type="entry name" value="D-ARABINONO-1,4-LACTONE OXIDASE"/>
    <property type="match status" value="1"/>
</dbReference>
<keyword evidence="1" id="KW-0285">Flavoprotein</keyword>
<dbReference type="GO" id="GO:0016020">
    <property type="term" value="C:membrane"/>
    <property type="evidence" value="ECO:0007669"/>
    <property type="project" value="InterPro"/>
</dbReference>
<keyword evidence="1" id="KW-0274">FAD</keyword>
<evidence type="ECO:0000313" key="8">
    <source>
        <dbReference type="Proteomes" id="UP000663940"/>
    </source>
</evidence>
<dbReference type="Pfam" id="PF01565">
    <property type="entry name" value="FAD_binding_4"/>
    <property type="match status" value="1"/>
</dbReference>
<evidence type="ECO:0000313" key="7">
    <source>
        <dbReference type="Proteomes" id="UP000250557"/>
    </source>
</evidence>
<keyword evidence="8" id="KW-1185">Reference proteome</keyword>